<comment type="caution">
    <text evidence="2">The sequence shown here is derived from an EMBL/GenBank/DDBJ whole genome shotgun (WGS) entry which is preliminary data.</text>
</comment>
<evidence type="ECO:0000313" key="3">
    <source>
        <dbReference type="Proteomes" id="UP000770661"/>
    </source>
</evidence>
<dbReference type="OrthoDB" id="2105077at2759"/>
<keyword evidence="3" id="KW-1185">Reference proteome</keyword>
<dbReference type="Proteomes" id="UP000770661">
    <property type="component" value="Unassembled WGS sequence"/>
</dbReference>
<proteinExistence type="predicted"/>
<feature type="compositionally biased region" description="Basic and acidic residues" evidence="1">
    <location>
        <begin position="161"/>
        <end position="177"/>
    </location>
</feature>
<gene>
    <name evidence="2" type="ORF">GWK47_030996</name>
</gene>
<evidence type="ECO:0000313" key="2">
    <source>
        <dbReference type="EMBL" id="KAG0729115.1"/>
    </source>
</evidence>
<accession>A0A8J4YL43</accession>
<organism evidence="2 3">
    <name type="scientific">Chionoecetes opilio</name>
    <name type="common">Atlantic snow crab</name>
    <name type="synonym">Cancer opilio</name>
    <dbReference type="NCBI Taxonomy" id="41210"/>
    <lineage>
        <taxon>Eukaryota</taxon>
        <taxon>Metazoa</taxon>
        <taxon>Ecdysozoa</taxon>
        <taxon>Arthropoda</taxon>
        <taxon>Crustacea</taxon>
        <taxon>Multicrustacea</taxon>
        <taxon>Malacostraca</taxon>
        <taxon>Eumalacostraca</taxon>
        <taxon>Eucarida</taxon>
        <taxon>Decapoda</taxon>
        <taxon>Pleocyemata</taxon>
        <taxon>Brachyura</taxon>
        <taxon>Eubrachyura</taxon>
        <taxon>Majoidea</taxon>
        <taxon>Majidae</taxon>
        <taxon>Chionoecetes</taxon>
    </lineage>
</organism>
<dbReference type="AlphaFoldDB" id="A0A8J4YL43"/>
<protein>
    <submittedName>
        <fullName evidence="2">Uncharacterized protein</fullName>
    </submittedName>
</protein>
<evidence type="ECO:0000256" key="1">
    <source>
        <dbReference type="SAM" id="MobiDB-lite"/>
    </source>
</evidence>
<reference evidence="2" key="1">
    <citation type="submission" date="2020-07" db="EMBL/GenBank/DDBJ databases">
        <title>The High-quality genome of the commercially important snow crab, Chionoecetes opilio.</title>
        <authorList>
            <person name="Jeong J.-H."/>
            <person name="Ryu S."/>
        </authorList>
    </citation>
    <scope>NUCLEOTIDE SEQUENCE</scope>
    <source>
        <strain evidence="2">MADBK_172401_WGS</strain>
        <tissue evidence="2">Digestive gland</tissue>
    </source>
</reference>
<name>A0A8J4YL43_CHIOP</name>
<sequence>MVTTTLADPTVTSSHAPHSKMGKHLQGLISGVGGTDMAHGIYRLQVEGTDGGIFIIFVGNAARSISELDRQPFEGMKDKTRPTENPIPYHFHWRVDERSLNQRHMTSTVAPHLSIKSTGGRRKMQIRRLHSDRRHGGLIQSRSWKGRGHKSVENTAQVSRSELDEHRPENISKEYML</sequence>
<dbReference type="EMBL" id="JACEEZ010001518">
    <property type="protein sequence ID" value="KAG0729115.1"/>
    <property type="molecule type" value="Genomic_DNA"/>
</dbReference>
<feature type="region of interest" description="Disordered" evidence="1">
    <location>
        <begin position="1"/>
        <end position="23"/>
    </location>
</feature>
<feature type="region of interest" description="Disordered" evidence="1">
    <location>
        <begin position="129"/>
        <end position="177"/>
    </location>
</feature>
<feature type="compositionally biased region" description="Polar residues" evidence="1">
    <location>
        <begin position="1"/>
        <end position="16"/>
    </location>
</feature>